<evidence type="ECO:0000259" key="4">
    <source>
        <dbReference type="PROSITE" id="PS50977"/>
    </source>
</evidence>
<reference evidence="5" key="2">
    <citation type="submission" date="2020-09" db="EMBL/GenBank/DDBJ databases">
        <authorList>
            <person name="Sun Q."/>
            <person name="Ohkuma M."/>
        </authorList>
    </citation>
    <scope>NUCLEOTIDE SEQUENCE</scope>
    <source>
        <strain evidence="5">JCM 4790</strain>
    </source>
</reference>
<dbReference type="AlphaFoldDB" id="A0A918NQU6"/>
<dbReference type="InterPro" id="IPR009057">
    <property type="entry name" value="Homeodomain-like_sf"/>
</dbReference>
<dbReference type="Gene3D" id="1.10.357.10">
    <property type="entry name" value="Tetracycline Repressor, domain 2"/>
    <property type="match status" value="1"/>
</dbReference>
<evidence type="ECO:0000256" key="3">
    <source>
        <dbReference type="SAM" id="MobiDB-lite"/>
    </source>
</evidence>
<accession>A0A918NQU6</accession>
<dbReference type="GO" id="GO:0003677">
    <property type="term" value="F:DNA binding"/>
    <property type="evidence" value="ECO:0007669"/>
    <property type="project" value="UniProtKB-UniRule"/>
</dbReference>
<feature type="compositionally biased region" description="Pro residues" evidence="3">
    <location>
        <begin position="139"/>
        <end position="149"/>
    </location>
</feature>
<dbReference type="SUPFAM" id="SSF46689">
    <property type="entry name" value="Homeodomain-like"/>
    <property type="match status" value="1"/>
</dbReference>
<evidence type="ECO:0000313" key="6">
    <source>
        <dbReference type="Proteomes" id="UP000619244"/>
    </source>
</evidence>
<keyword evidence="1 2" id="KW-0238">DNA-binding</keyword>
<dbReference type="PROSITE" id="PS50977">
    <property type="entry name" value="HTH_TETR_2"/>
    <property type="match status" value="1"/>
</dbReference>
<keyword evidence="6" id="KW-1185">Reference proteome</keyword>
<protein>
    <recommendedName>
        <fullName evidence="4">HTH tetR-type domain-containing protein</fullName>
    </recommendedName>
</protein>
<comment type="caution">
    <text evidence="5">The sequence shown here is derived from an EMBL/GenBank/DDBJ whole genome shotgun (WGS) entry which is preliminary data.</text>
</comment>
<reference evidence="5" key="1">
    <citation type="journal article" date="2014" name="Int. J. Syst. Evol. Microbiol.">
        <title>Complete genome sequence of Corynebacterium casei LMG S-19264T (=DSM 44701T), isolated from a smear-ripened cheese.</title>
        <authorList>
            <consortium name="US DOE Joint Genome Institute (JGI-PGF)"/>
            <person name="Walter F."/>
            <person name="Albersmeier A."/>
            <person name="Kalinowski J."/>
            <person name="Ruckert C."/>
        </authorList>
    </citation>
    <scope>NUCLEOTIDE SEQUENCE</scope>
    <source>
        <strain evidence="5">JCM 4790</strain>
    </source>
</reference>
<feature type="DNA-binding region" description="H-T-H motif" evidence="2">
    <location>
        <begin position="31"/>
        <end position="50"/>
    </location>
</feature>
<sequence>MSPGPRTGRTRARLREALLAKCAERPLAQVGVAALARRAGVGRATFYLHCANLEALAVDACADVVRDAVDALHARRGTPDPETTPPAVLAFFAALPPHAGLHRAPLGPGGAGPLAASSTRTCGRAAGPNGSAPTRPRPRSSPPPSPRPSPACSATGCTARSRAPRRRSPPGLAAAGHPAPGAVNGRGGHRRRHAAVSAGAADTGTGPRGSRRHLAARGAADT</sequence>
<name>A0A918NQU6_9ACTN</name>
<proteinExistence type="predicted"/>
<organism evidence="5 6">
    <name type="scientific">Streptomyces minutiscleroticus</name>
    <dbReference type="NCBI Taxonomy" id="68238"/>
    <lineage>
        <taxon>Bacteria</taxon>
        <taxon>Bacillati</taxon>
        <taxon>Actinomycetota</taxon>
        <taxon>Actinomycetes</taxon>
        <taxon>Kitasatosporales</taxon>
        <taxon>Streptomycetaceae</taxon>
        <taxon>Streptomyces</taxon>
    </lineage>
</organism>
<evidence type="ECO:0000256" key="1">
    <source>
        <dbReference type="ARBA" id="ARBA00023125"/>
    </source>
</evidence>
<evidence type="ECO:0000256" key="2">
    <source>
        <dbReference type="PROSITE-ProRule" id="PRU00335"/>
    </source>
</evidence>
<dbReference type="Proteomes" id="UP000619244">
    <property type="component" value="Unassembled WGS sequence"/>
</dbReference>
<feature type="domain" description="HTH tetR-type" evidence="4">
    <location>
        <begin position="8"/>
        <end position="68"/>
    </location>
</feature>
<dbReference type="InterPro" id="IPR001647">
    <property type="entry name" value="HTH_TetR"/>
</dbReference>
<dbReference type="EMBL" id="BMVU01000025">
    <property type="protein sequence ID" value="GGX87780.1"/>
    <property type="molecule type" value="Genomic_DNA"/>
</dbReference>
<evidence type="ECO:0000313" key="5">
    <source>
        <dbReference type="EMBL" id="GGX87780.1"/>
    </source>
</evidence>
<gene>
    <name evidence="5" type="ORF">GCM10010358_47280</name>
</gene>
<feature type="compositionally biased region" description="Low complexity" evidence="3">
    <location>
        <begin position="169"/>
        <end position="183"/>
    </location>
</feature>
<feature type="region of interest" description="Disordered" evidence="3">
    <location>
        <begin position="103"/>
        <end position="222"/>
    </location>
</feature>